<dbReference type="InterPro" id="IPR036955">
    <property type="entry name" value="AP2/ERF_dom_sf"/>
</dbReference>
<keyword evidence="5" id="KW-0804">Transcription</keyword>
<dbReference type="InterPro" id="IPR001471">
    <property type="entry name" value="AP2/ERF_dom"/>
</dbReference>
<keyword evidence="3" id="KW-0238">DNA-binding</keyword>
<organism evidence="9 10">
    <name type="scientific">Musa troglodytarum</name>
    <name type="common">fe'i banana</name>
    <dbReference type="NCBI Taxonomy" id="320322"/>
    <lineage>
        <taxon>Eukaryota</taxon>
        <taxon>Viridiplantae</taxon>
        <taxon>Streptophyta</taxon>
        <taxon>Embryophyta</taxon>
        <taxon>Tracheophyta</taxon>
        <taxon>Spermatophyta</taxon>
        <taxon>Magnoliopsida</taxon>
        <taxon>Liliopsida</taxon>
        <taxon>Zingiberales</taxon>
        <taxon>Musaceae</taxon>
        <taxon>Musa</taxon>
    </lineage>
</organism>
<gene>
    <name evidence="9" type="ORF">MUK42_18689</name>
</gene>
<evidence type="ECO:0000256" key="6">
    <source>
        <dbReference type="ARBA" id="ARBA00023242"/>
    </source>
</evidence>
<dbReference type="OrthoDB" id="1918918at2759"/>
<dbReference type="Pfam" id="PF00847">
    <property type="entry name" value="AP2"/>
    <property type="match status" value="1"/>
</dbReference>
<keyword evidence="2" id="KW-0805">Transcription regulation</keyword>
<dbReference type="AlphaFoldDB" id="A0A9E7JK51"/>
<accession>A0A9E7JK51</accession>
<dbReference type="PROSITE" id="PS51032">
    <property type="entry name" value="AP2_ERF"/>
    <property type="match status" value="1"/>
</dbReference>
<dbReference type="Gene3D" id="3.30.730.10">
    <property type="entry name" value="AP2/ERF domain"/>
    <property type="match status" value="1"/>
</dbReference>
<evidence type="ECO:0000259" key="8">
    <source>
        <dbReference type="PROSITE" id="PS51032"/>
    </source>
</evidence>
<evidence type="ECO:0000256" key="3">
    <source>
        <dbReference type="ARBA" id="ARBA00023125"/>
    </source>
</evidence>
<evidence type="ECO:0000313" key="10">
    <source>
        <dbReference type="Proteomes" id="UP001055439"/>
    </source>
</evidence>
<dbReference type="SUPFAM" id="SSF54171">
    <property type="entry name" value="DNA-binding domain"/>
    <property type="match status" value="1"/>
</dbReference>
<dbReference type="PANTHER" id="PTHR31985:SF111">
    <property type="entry name" value="ETHYLENE-RESPONSIVE TRANSCRIPTION FACTOR ERF021"/>
    <property type="match status" value="1"/>
</dbReference>
<dbReference type="PANTHER" id="PTHR31985">
    <property type="entry name" value="ETHYLENE-RESPONSIVE TRANSCRIPTION FACTOR ERF042-RELATED"/>
    <property type="match status" value="1"/>
</dbReference>
<keyword evidence="4" id="KW-0010">Activator</keyword>
<dbReference type="GO" id="GO:0003700">
    <property type="term" value="F:DNA-binding transcription factor activity"/>
    <property type="evidence" value="ECO:0007669"/>
    <property type="project" value="InterPro"/>
</dbReference>
<evidence type="ECO:0000256" key="2">
    <source>
        <dbReference type="ARBA" id="ARBA00023015"/>
    </source>
</evidence>
<evidence type="ECO:0000256" key="5">
    <source>
        <dbReference type="ARBA" id="ARBA00023163"/>
    </source>
</evidence>
<reference evidence="9" key="1">
    <citation type="submission" date="2022-05" db="EMBL/GenBank/DDBJ databases">
        <title>The Musa troglodytarum L. genome provides insights into the mechanism of non-climacteric behaviour and enrichment of carotenoids.</title>
        <authorList>
            <person name="Wang J."/>
        </authorList>
    </citation>
    <scope>NUCLEOTIDE SEQUENCE</scope>
    <source>
        <tissue evidence="9">Leaf</tissue>
    </source>
</reference>
<dbReference type="GO" id="GO:0005634">
    <property type="term" value="C:nucleus"/>
    <property type="evidence" value="ECO:0007669"/>
    <property type="project" value="UniProtKB-SubCell"/>
</dbReference>
<dbReference type="EMBL" id="CP097503">
    <property type="protein sequence ID" value="URD83983.1"/>
    <property type="molecule type" value="Genomic_DNA"/>
</dbReference>
<dbReference type="CDD" id="cd00018">
    <property type="entry name" value="AP2"/>
    <property type="match status" value="1"/>
</dbReference>
<sequence>MTTRYKRVTMGKWGSWVAEVRFPNSRERLWLGSYPTVEQAARAYDAAVYCLRDPGSAFSRLYFVRQAGY</sequence>
<dbReference type="InterPro" id="IPR016177">
    <property type="entry name" value="DNA-bd_dom_sf"/>
</dbReference>
<name>A0A9E7JK51_9LILI</name>
<evidence type="ECO:0000313" key="9">
    <source>
        <dbReference type="EMBL" id="URD83983.1"/>
    </source>
</evidence>
<protein>
    <submittedName>
        <fullName evidence="9">AP2</fullName>
    </submittedName>
</protein>
<dbReference type="GO" id="GO:0003677">
    <property type="term" value="F:DNA binding"/>
    <property type="evidence" value="ECO:0007669"/>
    <property type="project" value="UniProtKB-KW"/>
</dbReference>
<dbReference type="Proteomes" id="UP001055439">
    <property type="component" value="Chromosome 10"/>
</dbReference>
<comment type="subcellular location">
    <subcellularLocation>
        <location evidence="1">Nucleus</location>
    </subcellularLocation>
</comment>
<dbReference type="SMART" id="SM00380">
    <property type="entry name" value="AP2"/>
    <property type="match status" value="1"/>
</dbReference>
<evidence type="ECO:0000256" key="7">
    <source>
        <dbReference type="ARBA" id="ARBA00024343"/>
    </source>
</evidence>
<keyword evidence="6" id="KW-0539">Nucleus</keyword>
<dbReference type="InterPro" id="IPR051032">
    <property type="entry name" value="AP2/ERF_TF_ERF_subfamily"/>
</dbReference>
<evidence type="ECO:0000256" key="1">
    <source>
        <dbReference type="ARBA" id="ARBA00004123"/>
    </source>
</evidence>
<keyword evidence="10" id="KW-1185">Reference proteome</keyword>
<feature type="domain" description="AP2/ERF" evidence="8">
    <location>
        <begin position="4"/>
        <end position="64"/>
    </location>
</feature>
<evidence type="ECO:0000256" key="4">
    <source>
        <dbReference type="ARBA" id="ARBA00023159"/>
    </source>
</evidence>
<comment type="similarity">
    <text evidence="7">Belongs to the AP2/ERF transcription factor family. ERF subfamily.</text>
</comment>
<dbReference type="PRINTS" id="PR00367">
    <property type="entry name" value="ETHRSPELEMNT"/>
</dbReference>
<proteinExistence type="inferred from homology"/>